<reference evidence="1 2" key="1">
    <citation type="submission" date="2023-09" db="EMBL/GenBank/DDBJ databases">
        <title>Complete genome of Streptomyces roseicoloratus T14.</title>
        <authorList>
            <person name="Bashizi T."/>
            <person name="Kim M.-J."/>
            <person name="Lee G."/>
            <person name="Tagele S.B."/>
            <person name="Shin J.-H."/>
        </authorList>
    </citation>
    <scope>NUCLEOTIDE SEQUENCE [LARGE SCALE GENOMIC DNA]</scope>
    <source>
        <strain evidence="1 2">T14</strain>
    </source>
</reference>
<evidence type="ECO:0000313" key="2">
    <source>
        <dbReference type="Proteomes" id="UP001250858"/>
    </source>
</evidence>
<keyword evidence="2" id="KW-1185">Reference proteome</keyword>
<dbReference type="SUPFAM" id="SSF51197">
    <property type="entry name" value="Clavaminate synthase-like"/>
    <property type="match status" value="1"/>
</dbReference>
<sequence>MPRASDLADEIVSYVLPDLPDLPDLLDLPDRPDLPYEDDLFGALSASVSWEDLGKGRRGAVIARVDEEGGVPLVRTTTRYGSPTQRFRPVHERLARRIRECAALPAGVGLGFNNALVETYTNTYKTMGAHSDQALDLAENSWIAVFSCYRDPEARPSRKLVFETKEPGGETFDIPLAHHGVVAFSLSTNRRLRHRIVRDAPAGAPDNPWLGVTFRTSKTLVRHRGGQAHLPDGARLLPADDERRREFYRLRRRENTETDFVYPPLTYTISDSDLMPPV</sequence>
<protein>
    <recommendedName>
        <fullName evidence="3">Alpha-ketoglutarate-dependent dioxygenase AlkB-like domain-containing protein</fullName>
    </recommendedName>
</protein>
<evidence type="ECO:0000313" key="1">
    <source>
        <dbReference type="EMBL" id="WMX46151.1"/>
    </source>
</evidence>
<name>A0ABY9RVE4_9ACTN</name>
<dbReference type="RefSeq" id="WP_181018933.1">
    <property type="nucleotide sequence ID" value="NZ_CP133762.1"/>
</dbReference>
<proteinExistence type="predicted"/>
<accession>A0ABY9RVE4</accession>
<organism evidence="1 2">
    <name type="scientific">Streptomyces roseicoloratus</name>
    <dbReference type="NCBI Taxonomy" id="2508722"/>
    <lineage>
        <taxon>Bacteria</taxon>
        <taxon>Bacillati</taxon>
        <taxon>Actinomycetota</taxon>
        <taxon>Actinomycetes</taxon>
        <taxon>Kitasatosporales</taxon>
        <taxon>Streptomycetaceae</taxon>
        <taxon>Streptomyces</taxon>
    </lineage>
</organism>
<evidence type="ECO:0008006" key="3">
    <source>
        <dbReference type="Google" id="ProtNLM"/>
    </source>
</evidence>
<gene>
    <name evidence="1" type="ORF">RGF97_16690</name>
</gene>
<dbReference type="Proteomes" id="UP001250858">
    <property type="component" value="Chromosome"/>
</dbReference>
<dbReference type="InterPro" id="IPR037151">
    <property type="entry name" value="AlkB-like_sf"/>
</dbReference>
<dbReference type="EMBL" id="CP133762">
    <property type="protein sequence ID" value="WMX46151.1"/>
    <property type="molecule type" value="Genomic_DNA"/>
</dbReference>
<dbReference type="Gene3D" id="2.60.120.590">
    <property type="entry name" value="Alpha-ketoglutarate-dependent dioxygenase AlkB-like"/>
    <property type="match status" value="1"/>
</dbReference>